<comment type="subcellular location">
    <subcellularLocation>
        <location evidence="1">Membrane</location>
        <topology evidence="1">Multi-pass membrane protein</topology>
    </subcellularLocation>
</comment>
<dbReference type="InterPro" id="IPR032808">
    <property type="entry name" value="DoxX"/>
</dbReference>
<name>A0A1H6UTX2_9BACT</name>
<feature type="transmembrane region" description="Helical" evidence="5">
    <location>
        <begin position="7"/>
        <end position="26"/>
    </location>
</feature>
<keyword evidence="4 5" id="KW-0472">Membrane</keyword>
<protein>
    <submittedName>
        <fullName evidence="6">Thiosulfate dehydrogenase [quinone] large subunit</fullName>
    </submittedName>
</protein>
<dbReference type="GO" id="GO:0016020">
    <property type="term" value="C:membrane"/>
    <property type="evidence" value="ECO:0007669"/>
    <property type="project" value="UniProtKB-SubCell"/>
</dbReference>
<evidence type="ECO:0000256" key="3">
    <source>
        <dbReference type="ARBA" id="ARBA00022989"/>
    </source>
</evidence>
<reference evidence="6 7" key="1">
    <citation type="submission" date="2016-10" db="EMBL/GenBank/DDBJ databases">
        <authorList>
            <person name="de Groot N.N."/>
        </authorList>
    </citation>
    <scope>NUCLEOTIDE SEQUENCE [LARGE SCALE GENOMIC DNA]</scope>
    <source>
        <strain evidence="6 7">DSM 19938</strain>
    </source>
</reference>
<evidence type="ECO:0000256" key="4">
    <source>
        <dbReference type="ARBA" id="ARBA00023136"/>
    </source>
</evidence>
<proteinExistence type="predicted"/>
<accession>A0A1H6UTX2</accession>
<dbReference type="EMBL" id="FNXY01000004">
    <property type="protein sequence ID" value="SEI95136.1"/>
    <property type="molecule type" value="Genomic_DNA"/>
</dbReference>
<evidence type="ECO:0000256" key="5">
    <source>
        <dbReference type="SAM" id="Phobius"/>
    </source>
</evidence>
<feature type="transmembrane region" description="Helical" evidence="5">
    <location>
        <begin position="46"/>
        <end position="72"/>
    </location>
</feature>
<evidence type="ECO:0000313" key="6">
    <source>
        <dbReference type="EMBL" id="SEI95136.1"/>
    </source>
</evidence>
<evidence type="ECO:0000256" key="2">
    <source>
        <dbReference type="ARBA" id="ARBA00022692"/>
    </source>
</evidence>
<evidence type="ECO:0000313" key="7">
    <source>
        <dbReference type="Proteomes" id="UP000199532"/>
    </source>
</evidence>
<gene>
    <name evidence="6" type="ORF">SAMN04487995_2700</name>
</gene>
<keyword evidence="3 5" id="KW-1133">Transmembrane helix</keyword>
<organism evidence="6 7">
    <name type="scientific">Dyadobacter koreensis</name>
    <dbReference type="NCBI Taxonomy" id="408657"/>
    <lineage>
        <taxon>Bacteria</taxon>
        <taxon>Pseudomonadati</taxon>
        <taxon>Bacteroidota</taxon>
        <taxon>Cytophagia</taxon>
        <taxon>Cytophagales</taxon>
        <taxon>Spirosomataceae</taxon>
        <taxon>Dyadobacter</taxon>
    </lineage>
</organism>
<keyword evidence="2 5" id="KW-0812">Transmembrane</keyword>
<feature type="transmembrane region" description="Helical" evidence="5">
    <location>
        <begin position="79"/>
        <end position="97"/>
    </location>
</feature>
<evidence type="ECO:0000256" key="1">
    <source>
        <dbReference type="ARBA" id="ARBA00004141"/>
    </source>
</evidence>
<dbReference type="OrthoDB" id="4732370at2"/>
<dbReference type="AlphaFoldDB" id="A0A1H6UTX2"/>
<sequence>MISSRQLSFVTARLAVGMSMFGHGLVRLPKLSGFSNWMAGQFQKSMLPDFIITPFSYMLPVAEFIVGTLLLLGLFTRQALTAGALVMISLIFGSTMIESWDALPSQLIHTAFFSILLSFEKQYNAIAVDKILERNRLQINK</sequence>
<dbReference type="RefSeq" id="WP_090335689.1">
    <property type="nucleotide sequence ID" value="NZ_FNXY01000004.1"/>
</dbReference>
<dbReference type="Proteomes" id="UP000199532">
    <property type="component" value="Unassembled WGS sequence"/>
</dbReference>
<keyword evidence="7" id="KW-1185">Reference proteome</keyword>
<dbReference type="Pfam" id="PF07681">
    <property type="entry name" value="DoxX"/>
    <property type="match status" value="1"/>
</dbReference>
<dbReference type="STRING" id="408657.SAMN04487995_2700"/>